<feature type="domain" description="CASTOR ACT" evidence="1">
    <location>
        <begin position="54"/>
        <end position="114"/>
    </location>
</feature>
<sequence length="121" mass="13437">MQLKFFSEPFSVCKVEDYSQVNWEQPYIFTGQTDEEKSLVCPTRCVPVNTTAREDGWSAFRIEGELDFSLIGILAKISGLLADQGISIFALSTFNTDYILIKTNQAAAAKELLKKAGYGVV</sequence>
<dbReference type="Proteomes" id="UP000246115">
    <property type="component" value="Chromosome"/>
</dbReference>
<dbReference type="Proteomes" id="UP000262901">
    <property type="component" value="Unassembled WGS sequence"/>
</dbReference>
<organism evidence="4 6">
    <name type="scientific">Streptococcus chenjunshii</name>
    <dbReference type="NCBI Taxonomy" id="2173853"/>
    <lineage>
        <taxon>Bacteria</taxon>
        <taxon>Bacillati</taxon>
        <taxon>Bacillota</taxon>
        <taxon>Bacilli</taxon>
        <taxon>Lactobacillales</taxon>
        <taxon>Streptococcaceae</taxon>
        <taxon>Streptococcus</taxon>
    </lineage>
</organism>
<dbReference type="EMBL" id="QVQZ01000001">
    <property type="protein sequence ID" value="RFU54224.1"/>
    <property type="molecule type" value="Genomic_DNA"/>
</dbReference>
<dbReference type="InterPro" id="IPR051719">
    <property type="entry name" value="CASTOR_mTORC1"/>
</dbReference>
<dbReference type="OrthoDB" id="5615858at2"/>
<dbReference type="RefSeq" id="WP_116877321.1">
    <property type="nucleotide sequence ID" value="NZ_CP031733.1"/>
</dbReference>
<evidence type="ECO:0000313" key="5">
    <source>
        <dbReference type="Proteomes" id="UP000246115"/>
    </source>
</evidence>
<proteinExistence type="predicted"/>
<evidence type="ECO:0000313" key="2">
    <source>
        <dbReference type="EMBL" id="AXQ78507.1"/>
    </source>
</evidence>
<dbReference type="InterPro" id="IPR027795">
    <property type="entry name" value="CASTOR_ACT_dom"/>
</dbReference>
<reference evidence="5" key="3">
    <citation type="submission" date="2018-08" db="EMBL/GenBank/DDBJ databases">
        <title>Streptococcus chenjunshii sp. nov., isolated from stools sample of the Tibetan antelope in the Qinghai-Tibet plateau, China.</title>
        <authorList>
            <person name="Tian Z."/>
        </authorList>
    </citation>
    <scope>NUCLEOTIDE SEQUENCE [LARGE SCALE GENOMIC DNA]</scope>
    <source>
        <strain evidence="5">Z15</strain>
    </source>
</reference>
<dbReference type="InterPro" id="IPR045865">
    <property type="entry name" value="ACT-like_dom_sf"/>
</dbReference>
<accession>A0A346NBW2</accession>
<dbReference type="AlphaFoldDB" id="A0A372KQM6"/>
<dbReference type="SUPFAM" id="SSF55021">
    <property type="entry name" value="ACT-like"/>
    <property type="match status" value="2"/>
</dbReference>
<protein>
    <submittedName>
        <fullName evidence="4">ACT domain-containing protein</fullName>
    </submittedName>
</protein>
<reference evidence="4 6" key="2">
    <citation type="submission" date="2018-08" db="EMBL/GenBank/DDBJ databases">
        <title>Draft genome of Streptococcus sp. nov. Z1.</title>
        <authorList>
            <person name="Tian Z."/>
        </authorList>
    </citation>
    <scope>NUCLEOTIDE SEQUENCE [LARGE SCALE GENOMIC DNA]</scope>
    <source>
        <strain evidence="4">Z1</strain>
        <strain evidence="6">Z1(2018)</strain>
    </source>
</reference>
<gene>
    <name evidence="2" type="ORF">DDV21_005135</name>
    <name evidence="3" type="ORF">DDV22_00910</name>
    <name evidence="4" type="ORF">DDV23_01465</name>
</gene>
<dbReference type="PANTHER" id="PTHR31131:SF6">
    <property type="entry name" value="CASTOR ACT DOMAIN-CONTAINING PROTEIN"/>
    <property type="match status" value="1"/>
</dbReference>
<evidence type="ECO:0000313" key="7">
    <source>
        <dbReference type="Proteomes" id="UP000264056"/>
    </source>
</evidence>
<dbReference type="KEGG" id="schj:DDV21_005135"/>
<evidence type="ECO:0000313" key="4">
    <source>
        <dbReference type="EMBL" id="RFU54224.1"/>
    </source>
</evidence>
<dbReference type="Proteomes" id="UP000264056">
    <property type="component" value="Unassembled WGS sequence"/>
</dbReference>
<keyword evidence="7" id="KW-1185">Reference proteome</keyword>
<dbReference type="EMBL" id="CP031733">
    <property type="protein sequence ID" value="AXQ78507.1"/>
    <property type="molecule type" value="Genomic_DNA"/>
</dbReference>
<accession>A0A372KQM6</accession>
<reference evidence="2" key="4">
    <citation type="journal article" date="2019" name="Int. J. Syst. Evol. Microbiol.">
        <title>Streptococcus chenjunshii sp. nov. isolated from feces of Tibetan antelopes.</title>
        <authorList>
            <person name="Tian Z."/>
            <person name="Lu S."/>
            <person name="Jin D."/>
            <person name="Yang J."/>
            <person name="Pu J."/>
            <person name="Lai X.H."/>
            <person name="Bai X.N."/>
            <person name="Wu X.M."/>
            <person name="Li J."/>
            <person name="Wang S."/>
            <person name="Xu J."/>
        </authorList>
    </citation>
    <scope>NUCLEOTIDE SEQUENCE</scope>
    <source>
        <strain evidence="2">Z15</strain>
    </source>
</reference>
<dbReference type="Pfam" id="PF13840">
    <property type="entry name" value="ACT_7"/>
    <property type="match status" value="1"/>
</dbReference>
<reference evidence="3 7" key="1">
    <citation type="submission" date="2018-08" db="EMBL/GenBank/DDBJ databases">
        <title>Draft genome of Streptococcus sp .nov. Z2.</title>
        <authorList>
            <person name="Tian Z."/>
        </authorList>
    </citation>
    <scope>NUCLEOTIDE SEQUENCE [LARGE SCALE GENOMIC DNA]</scope>
    <source>
        <strain evidence="3 7">Z2</strain>
    </source>
</reference>
<dbReference type="PANTHER" id="PTHR31131">
    <property type="entry name" value="CHROMOSOME 1, WHOLE GENOME SHOTGUN SEQUENCE"/>
    <property type="match status" value="1"/>
</dbReference>
<dbReference type="EMBL" id="QVQY01000001">
    <property type="protein sequence ID" value="RFU52032.1"/>
    <property type="molecule type" value="Genomic_DNA"/>
</dbReference>
<evidence type="ECO:0000313" key="3">
    <source>
        <dbReference type="EMBL" id="RFU52032.1"/>
    </source>
</evidence>
<dbReference type="Gene3D" id="3.30.2130.10">
    <property type="entry name" value="VC0802-like"/>
    <property type="match status" value="1"/>
</dbReference>
<dbReference type="InterPro" id="IPR016540">
    <property type="entry name" value="UCP008459"/>
</dbReference>
<evidence type="ECO:0000259" key="1">
    <source>
        <dbReference type="Pfam" id="PF13840"/>
    </source>
</evidence>
<evidence type="ECO:0000313" key="6">
    <source>
        <dbReference type="Proteomes" id="UP000262901"/>
    </source>
</evidence>
<name>A0A372KQM6_9STRE</name>
<dbReference type="PIRSF" id="PIRSF008459">
    <property type="entry name" value="UCP008459"/>
    <property type="match status" value="1"/>
</dbReference>